<evidence type="ECO:0008006" key="4">
    <source>
        <dbReference type="Google" id="ProtNLM"/>
    </source>
</evidence>
<proteinExistence type="predicted"/>
<evidence type="ECO:0000313" key="2">
    <source>
        <dbReference type="EMBL" id="KZV99132.1"/>
    </source>
</evidence>
<name>A0A165ME19_EXIGL</name>
<dbReference type="AlphaFoldDB" id="A0A165ME19"/>
<feature type="chain" id="PRO_5007862371" description="Secreted protein" evidence="1">
    <location>
        <begin position="18"/>
        <end position="151"/>
    </location>
</feature>
<feature type="signal peptide" evidence="1">
    <location>
        <begin position="1"/>
        <end position="17"/>
    </location>
</feature>
<keyword evidence="3" id="KW-1185">Reference proteome</keyword>
<organism evidence="2 3">
    <name type="scientific">Exidia glandulosa HHB12029</name>
    <dbReference type="NCBI Taxonomy" id="1314781"/>
    <lineage>
        <taxon>Eukaryota</taxon>
        <taxon>Fungi</taxon>
        <taxon>Dikarya</taxon>
        <taxon>Basidiomycota</taxon>
        <taxon>Agaricomycotina</taxon>
        <taxon>Agaricomycetes</taxon>
        <taxon>Auriculariales</taxon>
        <taxon>Exidiaceae</taxon>
        <taxon>Exidia</taxon>
    </lineage>
</organism>
<evidence type="ECO:0000313" key="3">
    <source>
        <dbReference type="Proteomes" id="UP000077266"/>
    </source>
</evidence>
<dbReference type="InParanoid" id="A0A165ME19"/>
<dbReference type="EMBL" id="KV425912">
    <property type="protein sequence ID" value="KZV99132.1"/>
    <property type="molecule type" value="Genomic_DNA"/>
</dbReference>
<gene>
    <name evidence="2" type="ORF">EXIGLDRAFT_762898</name>
</gene>
<sequence>MLALRYVILYALRLSSAVDREAFACLRGERQRSAGWKSFTTRDVLRLLTLRRRVYLLLLFSRQWTSRGSLERVVMTAMNRAEASTAVKHLTVLVSLAPIPGISLVPYIVPTTSSRPHVMDGSAAVALWSAENVYTSSHYPPPVLEMRRAAA</sequence>
<reference evidence="2 3" key="1">
    <citation type="journal article" date="2016" name="Mol. Biol. Evol.">
        <title>Comparative Genomics of Early-Diverging Mushroom-Forming Fungi Provides Insights into the Origins of Lignocellulose Decay Capabilities.</title>
        <authorList>
            <person name="Nagy L.G."/>
            <person name="Riley R."/>
            <person name="Tritt A."/>
            <person name="Adam C."/>
            <person name="Daum C."/>
            <person name="Floudas D."/>
            <person name="Sun H."/>
            <person name="Yadav J.S."/>
            <person name="Pangilinan J."/>
            <person name="Larsson K.H."/>
            <person name="Matsuura K."/>
            <person name="Barry K."/>
            <person name="Labutti K."/>
            <person name="Kuo R."/>
            <person name="Ohm R.A."/>
            <person name="Bhattacharya S.S."/>
            <person name="Shirouzu T."/>
            <person name="Yoshinaga Y."/>
            <person name="Martin F.M."/>
            <person name="Grigoriev I.V."/>
            <person name="Hibbett D.S."/>
        </authorList>
    </citation>
    <scope>NUCLEOTIDE SEQUENCE [LARGE SCALE GENOMIC DNA]</scope>
    <source>
        <strain evidence="2 3">HHB12029</strain>
    </source>
</reference>
<evidence type="ECO:0000256" key="1">
    <source>
        <dbReference type="SAM" id="SignalP"/>
    </source>
</evidence>
<dbReference type="Proteomes" id="UP000077266">
    <property type="component" value="Unassembled WGS sequence"/>
</dbReference>
<protein>
    <recommendedName>
        <fullName evidence="4">Secreted protein</fullName>
    </recommendedName>
</protein>
<keyword evidence="1" id="KW-0732">Signal</keyword>
<accession>A0A165ME19</accession>